<dbReference type="EMBL" id="QJOW01000001">
    <property type="protein sequence ID" value="KAB7518336.1"/>
    <property type="molecule type" value="Genomic_DNA"/>
</dbReference>
<evidence type="ECO:0000313" key="15">
    <source>
        <dbReference type="Proteomes" id="UP000326302"/>
    </source>
</evidence>
<comment type="subcellular location">
    <subcellularLocation>
        <location evidence="1">Cell membrane</location>
        <topology evidence="1">Multi-pass membrane protein</topology>
    </subcellularLocation>
</comment>
<dbReference type="InterPro" id="IPR011014">
    <property type="entry name" value="MscS_channel_TM-2"/>
</dbReference>
<name>A0A5N5UII4_9EURY</name>
<dbReference type="GO" id="GO:0008381">
    <property type="term" value="F:mechanosensitive monoatomic ion channel activity"/>
    <property type="evidence" value="ECO:0007669"/>
    <property type="project" value="InterPro"/>
</dbReference>
<dbReference type="Gene3D" id="2.30.30.60">
    <property type="match status" value="1"/>
</dbReference>
<evidence type="ECO:0000256" key="6">
    <source>
        <dbReference type="ARBA" id="ARBA00023136"/>
    </source>
</evidence>
<proteinExistence type="inferred from homology"/>
<evidence type="ECO:0000256" key="5">
    <source>
        <dbReference type="ARBA" id="ARBA00022989"/>
    </source>
</evidence>
<dbReference type="InterPro" id="IPR006685">
    <property type="entry name" value="MscS_channel_2nd"/>
</dbReference>
<dbReference type="Proteomes" id="UP000326302">
    <property type="component" value="Unassembled WGS sequence"/>
</dbReference>
<keyword evidence="5 8" id="KW-1133">Transmembrane helix</keyword>
<evidence type="ECO:0000256" key="3">
    <source>
        <dbReference type="ARBA" id="ARBA00022475"/>
    </source>
</evidence>
<dbReference type="PANTHER" id="PTHR30221:SF1">
    <property type="entry name" value="SMALL-CONDUCTANCE MECHANOSENSITIVE CHANNEL"/>
    <property type="match status" value="1"/>
</dbReference>
<gene>
    <name evidence="11" type="ORF">DM867_10750</name>
    <name evidence="13" type="ORF">DMP03_02985</name>
    <name evidence="12" type="ORF">DP108_10495</name>
</gene>
<dbReference type="SUPFAM" id="SSF50182">
    <property type="entry name" value="Sm-like ribonucleoproteins"/>
    <property type="match status" value="1"/>
</dbReference>
<dbReference type="InterPro" id="IPR049278">
    <property type="entry name" value="MS_channel_C"/>
</dbReference>
<sequence length="336" mass="37230">MQPGTPTGTPEGLRPPTWLPTEIPDWLFQFATAVAIVVVGYYLSKLVRRLLGRRIARRFKRQSISQTVLRATQMSIFVVSIFVALAVFGIRISDLAISLSVFSAVIGIVLAPLIGSIISGFFILSEQPYEIGDMIQLADRDTYGFVEEITLRYTKLFTLDNTFLILPNGAMRDRDVVNFSAEDSRTRLALDVLVTYESDIPEARDRIEQAARQVDTVINGGPDIRIGGARYPAAPTCYIETHGDNGVNLRLRYWVTEPYKLLATRSKVQTNIRELFADADAEMAYPHSHLVFDDTSGEVAVGMRERAPEEYAPSDGEPDHDIPDESGPTGDGSSDP</sequence>
<dbReference type="InterPro" id="IPR023408">
    <property type="entry name" value="MscS_beta-dom_sf"/>
</dbReference>
<dbReference type="InterPro" id="IPR045275">
    <property type="entry name" value="MscS_archaea/bacteria_type"/>
</dbReference>
<dbReference type="Pfam" id="PF00924">
    <property type="entry name" value="MS_channel_2nd"/>
    <property type="match status" value="1"/>
</dbReference>
<dbReference type="GO" id="GO:0005886">
    <property type="term" value="C:plasma membrane"/>
    <property type="evidence" value="ECO:0007669"/>
    <property type="project" value="UniProtKB-SubCell"/>
</dbReference>
<evidence type="ECO:0000256" key="4">
    <source>
        <dbReference type="ARBA" id="ARBA00022692"/>
    </source>
</evidence>
<dbReference type="Gene3D" id="1.10.287.1260">
    <property type="match status" value="1"/>
</dbReference>
<dbReference type="InterPro" id="IPR011066">
    <property type="entry name" value="MscS_channel_C_sf"/>
</dbReference>
<evidence type="ECO:0000256" key="7">
    <source>
        <dbReference type="SAM" id="MobiDB-lite"/>
    </source>
</evidence>
<feature type="transmembrane region" description="Helical" evidence="8">
    <location>
        <begin position="96"/>
        <end position="124"/>
    </location>
</feature>
<keyword evidence="4 8" id="KW-0812">Transmembrane</keyword>
<feature type="domain" description="Mechanosensitive ion channel MscS C-terminal" evidence="10">
    <location>
        <begin position="190"/>
        <end position="283"/>
    </location>
</feature>
<comment type="similarity">
    <text evidence="2">Belongs to the MscS (TC 1.A.23) family.</text>
</comment>
<feature type="transmembrane region" description="Helical" evidence="8">
    <location>
        <begin position="26"/>
        <end position="47"/>
    </location>
</feature>
<dbReference type="PANTHER" id="PTHR30221">
    <property type="entry name" value="SMALL-CONDUCTANCE MECHANOSENSITIVE CHANNEL"/>
    <property type="match status" value="1"/>
</dbReference>
<protein>
    <submittedName>
        <fullName evidence="12">Mechanosensitive ion channel</fullName>
    </submittedName>
</protein>
<accession>A0A5N5UII4</accession>
<evidence type="ECO:0000313" key="11">
    <source>
        <dbReference type="EMBL" id="KAB7513448.1"/>
    </source>
</evidence>
<evidence type="ECO:0000259" key="10">
    <source>
        <dbReference type="Pfam" id="PF21082"/>
    </source>
</evidence>
<organism evidence="12 14">
    <name type="scientific">Halosegnis rubeus</name>
    <dbReference type="NCBI Taxonomy" id="2212850"/>
    <lineage>
        <taxon>Archaea</taxon>
        <taxon>Methanobacteriati</taxon>
        <taxon>Methanobacteriota</taxon>
        <taxon>Stenosarchaea group</taxon>
        <taxon>Halobacteria</taxon>
        <taxon>Halobacteriales</taxon>
        <taxon>Natronomonadaceae</taxon>
        <taxon>Halosegnis</taxon>
    </lineage>
</organism>
<dbReference type="AlphaFoldDB" id="A0A5N5UII4"/>
<accession>A0A5N5UHV8</accession>
<keyword evidence="6 8" id="KW-0472">Membrane</keyword>
<evidence type="ECO:0000256" key="2">
    <source>
        <dbReference type="ARBA" id="ARBA00008017"/>
    </source>
</evidence>
<evidence type="ECO:0000313" key="16">
    <source>
        <dbReference type="Proteomes" id="UP000326865"/>
    </source>
</evidence>
<dbReference type="Proteomes" id="UP000326207">
    <property type="component" value="Unassembled WGS sequence"/>
</dbReference>
<evidence type="ECO:0000256" key="1">
    <source>
        <dbReference type="ARBA" id="ARBA00004651"/>
    </source>
</evidence>
<evidence type="ECO:0000259" key="9">
    <source>
        <dbReference type="Pfam" id="PF00924"/>
    </source>
</evidence>
<dbReference type="SUPFAM" id="SSF82689">
    <property type="entry name" value="Mechanosensitive channel protein MscS (YggB), C-terminal domain"/>
    <property type="match status" value="1"/>
</dbReference>
<dbReference type="OrthoDB" id="11475at2157"/>
<feature type="transmembrane region" description="Helical" evidence="8">
    <location>
        <begin position="68"/>
        <end position="90"/>
    </location>
</feature>
<dbReference type="Gene3D" id="3.30.70.100">
    <property type="match status" value="1"/>
</dbReference>
<dbReference type="EMBL" id="QKKZ01000004">
    <property type="protein sequence ID" value="KAB7513448.1"/>
    <property type="molecule type" value="Genomic_DNA"/>
</dbReference>
<dbReference type="Pfam" id="PF21082">
    <property type="entry name" value="MS_channel_3rd"/>
    <property type="match status" value="1"/>
</dbReference>
<dbReference type="EMBL" id="QMDY01000005">
    <property type="protein sequence ID" value="KAB7517431.1"/>
    <property type="molecule type" value="Genomic_DNA"/>
</dbReference>
<evidence type="ECO:0000313" key="14">
    <source>
        <dbReference type="Proteomes" id="UP000326207"/>
    </source>
</evidence>
<accession>A0A5N5U4M3</accession>
<evidence type="ECO:0000313" key="13">
    <source>
        <dbReference type="EMBL" id="KAB7518336.1"/>
    </source>
</evidence>
<evidence type="ECO:0000313" key="12">
    <source>
        <dbReference type="EMBL" id="KAB7517431.1"/>
    </source>
</evidence>
<dbReference type="Proteomes" id="UP000326865">
    <property type="component" value="Unassembled WGS sequence"/>
</dbReference>
<keyword evidence="3" id="KW-1003">Cell membrane</keyword>
<keyword evidence="16" id="KW-1185">Reference proteome</keyword>
<comment type="caution">
    <text evidence="12">The sequence shown here is derived from an EMBL/GenBank/DDBJ whole genome shotgun (WGS) entry which is preliminary data.</text>
</comment>
<feature type="domain" description="Mechanosensitive ion channel MscS" evidence="9">
    <location>
        <begin position="113"/>
        <end position="180"/>
    </location>
</feature>
<dbReference type="InterPro" id="IPR010920">
    <property type="entry name" value="LSM_dom_sf"/>
</dbReference>
<reference evidence="14 15" key="1">
    <citation type="submission" date="2019-10" db="EMBL/GenBank/DDBJ databases">
        <title>Unraveling microbial dark matter from salterns through culturing: the case of the genus Halosegnis.</title>
        <authorList>
            <person name="Duran-Viseras A."/>
            <person name="Andrei A.-S."/>
            <person name="Vera-Gargallo B."/>
            <person name="Ghai R."/>
            <person name="Sanchez-Porro C."/>
            <person name="Ventosa A."/>
        </authorList>
    </citation>
    <scope>NUCLEOTIDE SEQUENCE [LARGE SCALE GENOMIC DNA]</scope>
    <source>
        <strain evidence="13 15">F17-44</strain>
        <strain evidence="11 16">F18-79</strain>
        <strain evidence="12 14">F19-13</strain>
    </source>
</reference>
<evidence type="ECO:0000256" key="8">
    <source>
        <dbReference type="SAM" id="Phobius"/>
    </source>
</evidence>
<dbReference type="RefSeq" id="WP_152119228.1">
    <property type="nucleotide sequence ID" value="NZ_QJOW01000001.1"/>
</dbReference>
<dbReference type="SUPFAM" id="SSF82861">
    <property type="entry name" value="Mechanosensitive channel protein MscS (YggB), transmembrane region"/>
    <property type="match status" value="1"/>
</dbReference>
<feature type="region of interest" description="Disordered" evidence="7">
    <location>
        <begin position="299"/>
        <end position="336"/>
    </location>
</feature>